<keyword evidence="1" id="KW-0732">Signal</keyword>
<dbReference type="InterPro" id="IPR035986">
    <property type="entry name" value="PKD_dom_sf"/>
</dbReference>
<dbReference type="InterPro" id="IPR052918">
    <property type="entry name" value="Motility_Chemotaxis_Reg"/>
</dbReference>
<dbReference type="Pfam" id="PF25778">
    <property type="entry name" value="DUF7948"/>
    <property type="match status" value="1"/>
</dbReference>
<dbReference type="Proteomes" id="UP001501126">
    <property type="component" value="Unassembled WGS sequence"/>
</dbReference>
<proteinExistence type="predicted"/>
<dbReference type="PANTHER" id="PTHR35580:SF1">
    <property type="entry name" value="PHYTASE-LIKE DOMAIN-CONTAINING PROTEIN"/>
    <property type="match status" value="1"/>
</dbReference>
<dbReference type="RefSeq" id="WP_343785490.1">
    <property type="nucleotide sequence ID" value="NZ_BAAAFH010000003.1"/>
</dbReference>
<accession>A0ABN1MND2</accession>
<evidence type="ECO:0000256" key="1">
    <source>
        <dbReference type="SAM" id="SignalP"/>
    </source>
</evidence>
<keyword evidence="4" id="KW-1185">Reference proteome</keyword>
<feature type="signal peptide" evidence="1">
    <location>
        <begin position="1"/>
        <end position="19"/>
    </location>
</feature>
<dbReference type="InterPro" id="IPR022409">
    <property type="entry name" value="PKD/Chitinase_dom"/>
</dbReference>
<dbReference type="Pfam" id="PF18911">
    <property type="entry name" value="PKD_4"/>
    <property type="match status" value="1"/>
</dbReference>
<dbReference type="EMBL" id="BAAAFH010000003">
    <property type="protein sequence ID" value="GAA0874590.1"/>
    <property type="molecule type" value="Genomic_DNA"/>
</dbReference>
<dbReference type="PROSITE" id="PS50093">
    <property type="entry name" value="PKD"/>
    <property type="match status" value="1"/>
</dbReference>
<sequence length="1200" mass="131075">MMKLASILLLTILSFSLCAQEIPDHEGNFKFLENKGQWPDFVLFRAESKYGKMYVEQGRILYQFVDMKEMRHAHFNEVETAPDLKQELIIARFQGANEVTAIKKTKPSREYYNFFIGNDPDRWASEVRGYADIVLNELYEGIDLRLNNEGDVLKYDFIVAPHASPDQIRIEYPNAEKVLLTKDGGLRVKGKLGLIEEKKPYVYQVRNGKIVEIPAAYRLEGNIVTYELEEYDEALELIIDPAMIFASYSGSESDNFGMTATYDSNGSLYSGGIAFGNSYPTTAGAYDENGTFTQVNAAANQSLRYGITDIFISKYSADGTTMVYSTYIGGGDDFGGTEVPHSIICNDNNELYFFGTTSSDDFPLVNPVQAVFNGGLYREFTSNGTHFWGSDGTTNSGGTDLVVGKLSSDGSTLMGATYIGGSANDGLNYNESGAVNGNFFGGLLYNYGDPYRGEIMLDDAGNCYVVSCTYSTDFPLVNAAQPTYGGAMDGVIMKFSPDLATLLQSTYWGGNGRDACYAIKFDSNNSIYVAGGTRSGDFTTTPGVIQPNHNGVTQPDGFITKFDASGTSVLSSTLLGTPAYDQAFFLQIDRYDDVFVLGQTTGSITPSAGVYGNPNSGQFIMQLTTDLDNVIRQTVFGNGNSLVNISPTAFLVDVCGNLYVSGWGAGIAGSLQQGSPLSGMPVTSDAYQQNHGDGYNFYLIVLSREMGGLLYGSYLGGGQAQEHVDGGTSRFDEMGIVYHSACGGCGGHSDFQTFPPDVWSLTNESDNCNNLVFKFDLEIVPKAEFTVDHTEGCAPFTVQFQNFSSDSTNYEWDFGDGVTSTTDYNPIYTFNTPGTYEVTLYVQDTICLLTDSAKVYVTVHDSLLLDITPDTIVCGAAQVQLWANSYGTGDTFLWSSQPDFSDTLNSYPTDSLATVFPDEDATYYVQVTNAWCTRTDSMQVIFLSEVLTYDYPDTVCAGDSFSITAINSLPSVSFTFDWAPDSVIVSGDGGSTITVLLEESQEITVEATTSTGCSLYDTLYITVTDLDETQLSAFAEPDTLPVGGQTTLTGEAPSGVTTSWIPPGQVSSPGSLITTATVYEDTDFYFVVSDGYCTKTVLVPVKALEFICDEPYVFVPNAFTPDNDKTNDILYVRGPYVFEMIFRIYNRWGEMVFESTDQSSGWDGTFKGRACDPDVYDYYLDVKCIDGQQSIIKGNVTLIR</sequence>
<organism evidence="3 4">
    <name type="scientific">Wandonia haliotis</name>
    <dbReference type="NCBI Taxonomy" id="574963"/>
    <lineage>
        <taxon>Bacteria</taxon>
        <taxon>Pseudomonadati</taxon>
        <taxon>Bacteroidota</taxon>
        <taxon>Flavobacteriia</taxon>
        <taxon>Flavobacteriales</taxon>
        <taxon>Crocinitomicaceae</taxon>
        <taxon>Wandonia</taxon>
    </lineage>
</organism>
<dbReference type="SMART" id="SM00089">
    <property type="entry name" value="PKD"/>
    <property type="match status" value="1"/>
</dbReference>
<dbReference type="InterPro" id="IPR013783">
    <property type="entry name" value="Ig-like_fold"/>
</dbReference>
<evidence type="ECO:0000313" key="4">
    <source>
        <dbReference type="Proteomes" id="UP001501126"/>
    </source>
</evidence>
<dbReference type="CDD" id="cd00146">
    <property type="entry name" value="PKD"/>
    <property type="match status" value="1"/>
</dbReference>
<protein>
    <recommendedName>
        <fullName evidence="2">PKD domain-containing protein</fullName>
    </recommendedName>
</protein>
<reference evidence="3 4" key="1">
    <citation type="journal article" date="2019" name="Int. J. Syst. Evol. Microbiol.">
        <title>The Global Catalogue of Microorganisms (GCM) 10K type strain sequencing project: providing services to taxonomists for standard genome sequencing and annotation.</title>
        <authorList>
            <consortium name="The Broad Institute Genomics Platform"/>
            <consortium name="The Broad Institute Genome Sequencing Center for Infectious Disease"/>
            <person name="Wu L."/>
            <person name="Ma J."/>
        </authorList>
    </citation>
    <scope>NUCLEOTIDE SEQUENCE [LARGE SCALE GENOMIC DNA]</scope>
    <source>
        <strain evidence="3 4">JCM 16083</strain>
    </source>
</reference>
<dbReference type="InterPro" id="IPR026341">
    <property type="entry name" value="T9SS_type_B"/>
</dbReference>
<dbReference type="Gene3D" id="2.60.40.10">
    <property type="entry name" value="Immunoglobulins"/>
    <property type="match status" value="1"/>
</dbReference>
<dbReference type="NCBIfam" id="TIGR04131">
    <property type="entry name" value="Bac_Flav_CTERM"/>
    <property type="match status" value="1"/>
</dbReference>
<feature type="domain" description="PKD" evidence="2">
    <location>
        <begin position="804"/>
        <end position="864"/>
    </location>
</feature>
<feature type="chain" id="PRO_5047158952" description="PKD domain-containing protein" evidence="1">
    <location>
        <begin position="20"/>
        <end position="1200"/>
    </location>
</feature>
<dbReference type="InterPro" id="IPR057708">
    <property type="entry name" value="DUF7948"/>
</dbReference>
<dbReference type="Pfam" id="PF13585">
    <property type="entry name" value="CHU_C"/>
    <property type="match status" value="1"/>
</dbReference>
<evidence type="ECO:0000259" key="2">
    <source>
        <dbReference type="PROSITE" id="PS50093"/>
    </source>
</evidence>
<comment type="caution">
    <text evidence="3">The sequence shown here is derived from an EMBL/GenBank/DDBJ whole genome shotgun (WGS) entry which is preliminary data.</text>
</comment>
<gene>
    <name evidence="3" type="ORF">GCM10009118_09980</name>
</gene>
<dbReference type="SUPFAM" id="SSF49299">
    <property type="entry name" value="PKD domain"/>
    <property type="match status" value="1"/>
</dbReference>
<dbReference type="PANTHER" id="PTHR35580">
    <property type="entry name" value="CELL SURFACE GLYCOPROTEIN (S-LAYER PROTEIN)-LIKE PROTEIN"/>
    <property type="match status" value="1"/>
</dbReference>
<name>A0ABN1MND2_9FLAO</name>
<dbReference type="InterPro" id="IPR000601">
    <property type="entry name" value="PKD_dom"/>
</dbReference>
<evidence type="ECO:0000313" key="3">
    <source>
        <dbReference type="EMBL" id="GAA0874590.1"/>
    </source>
</evidence>